<gene>
    <name evidence="2" type="ORF">BQ2448_1253</name>
</gene>
<dbReference type="Pfam" id="PF13233">
    <property type="entry name" value="Complex1_LYR_2"/>
    <property type="match status" value="1"/>
</dbReference>
<feature type="compositionally biased region" description="Basic and acidic residues" evidence="1">
    <location>
        <begin position="112"/>
        <end position="128"/>
    </location>
</feature>
<dbReference type="Proteomes" id="UP000198372">
    <property type="component" value="Unassembled WGS sequence"/>
</dbReference>
<dbReference type="AlphaFoldDB" id="A0A238FAQ3"/>
<dbReference type="InterPro" id="IPR039196">
    <property type="entry name" value="Fmc1"/>
</dbReference>
<evidence type="ECO:0000313" key="3">
    <source>
        <dbReference type="Proteomes" id="UP000198372"/>
    </source>
</evidence>
<reference evidence="3" key="1">
    <citation type="submission" date="2016-09" db="EMBL/GenBank/DDBJ databases">
        <authorList>
            <person name="Jeantristanb JTB J.-T."/>
            <person name="Ricardo R."/>
        </authorList>
    </citation>
    <scope>NUCLEOTIDE SEQUENCE [LARGE SCALE GENOMIC DNA]</scope>
</reference>
<accession>A0A238FAQ3</accession>
<name>A0A238FAQ3_9BASI</name>
<dbReference type="PANTHER" id="PTHR28015">
    <property type="entry name" value="ATP SYNTHASE ASSEMBLY FACTOR FMC1, MITOCHONDRIAL"/>
    <property type="match status" value="1"/>
</dbReference>
<dbReference type="EMBL" id="FMSP01000005">
    <property type="protein sequence ID" value="SCV69859.1"/>
    <property type="molecule type" value="Genomic_DNA"/>
</dbReference>
<dbReference type="OrthoDB" id="15893at2759"/>
<feature type="region of interest" description="Disordered" evidence="1">
    <location>
        <begin position="108"/>
        <end position="145"/>
    </location>
</feature>
<dbReference type="STRING" id="269621.A0A238FAQ3"/>
<dbReference type="GO" id="GO:0005759">
    <property type="term" value="C:mitochondrial matrix"/>
    <property type="evidence" value="ECO:0007669"/>
    <property type="project" value="TreeGrafter"/>
</dbReference>
<feature type="compositionally biased region" description="Basic residues" evidence="1">
    <location>
        <begin position="136"/>
        <end position="145"/>
    </location>
</feature>
<evidence type="ECO:0000313" key="2">
    <source>
        <dbReference type="EMBL" id="SCV69859.1"/>
    </source>
</evidence>
<sequence length="145" mass="16719">MATLPQMYRATLRQFVANSIHTRVERSASIPQHLRVIFDEAKSLSLGSKEAKAFERQVEDMVVFLQSHRLHKALVERYNPSSGMTEDEKAHKSARMVGLEFPEAFEAGVEPTMERQKAKQIEQRDQHAHTTQVADKRKKKKKFQS</sequence>
<protein>
    <submittedName>
        <fullName evidence="2">BQ2448_1253 protein</fullName>
    </submittedName>
</protein>
<dbReference type="GO" id="GO:0033615">
    <property type="term" value="P:mitochondrial proton-transporting ATP synthase complex assembly"/>
    <property type="evidence" value="ECO:0007669"/>
    <property type="project" value="InterPro"/>
</dbReference>
<proteinExistence type="predicted"/>
<organism evidence="2 3">
    <name type="scientific">Microbotryum intermedium</name>
    <dbReference type="NCBI Taxonomy" id="269621"/>
    <lineage>
        <taxon>Eukaryota</taxon>
        <taxon>Fungi</taxon>
        <taxon>Dikarya</taxon>
        <taxon>Basidiomycota</taxon>
        <taxon>Pucciniomycotina</taxon>
        <taxon>Microbotryomycetes</taxon>
        <taxon>Microbotryales</taxon>
        <taxon>Microbotryaceae</taxon>
        <taxon>Microbotryum</taxon>
    </lineage>
</organism>
<evidence type="ECO:0000256" key="1">
    <source>
        <dbReference type="SAM" id="MobiDB-lite"/>
    </source>
</evidence>
<dbReference type="PANTHER" id="PTHR28015:SF1">
    <property type="entry name" value="ATP SYNTHASE ASSEMBLY FACTOR FMC1, MITOCHONDRIAL"/>
    <property type="match status" value="1"/>
</dbReference>
<keyword evidence="3" id="KW-1185">Reference proteome</keyword>